<keyword evidence="8 18" id="KW-0677">Repeat</keyword>
<keyword evidence="13 18" id="KW-0012">Acyltransferase</keyword>
<comment type="catalytic activity">
    <reaction evidence="16 18">
        <text>N-acetyl-alpha-D-glucosamine 1-phosphate + UTP + H(+) = UDP-N-acetyl-alpha-D-glucosamine + diphosphate</text>
        <dbReference type="Rhea" id="RHEA:13509"/>
        <dbReference type="ChEBI" id="CHEBI:15378"/>
        <dbReference type="ChEBI" id="CHEBI:33019"/>
        <dbReference type="ChEBI" id="CHEBI:46398"/>
        <dbReference type="ChEBI" id="CHEBI:57705"/>
        <dbReference type="ChEBI" id="CHEBI:57776"/>
        <dbReference type="EC" id="2.7.7.23"/>
    </reaction>
</comment>
<feature type="domain" description="MobA-like NTP transferase" evidence="19">
    <location>
        <begin position="6"/>
        <end position="123"/>
    </location>
</feature>
<dbReference type="PANTHER" id="PTHR43584:SF3">
    <property type="entry name" value="BIFUNCTIONAL PROTEIN GLMU"/>
    <property type="match status" value="1"/>
</dbReference>
<feature type="binding site" evidence="18">
    <location>
        <position position="331"/>
    </location>
    <ligand>
        <name>UDP-N-acetyl-alpha-D-glucosamine</name>
        <dbReference type="ChEBI" id="CHEBI:57705"/>
    </ligand>
</feature>
<name>A0ABT5I6F2_VOGIN</name>
<dbReference type="InterPro" id="IPR050065">
    <property type="entry name" value="GlmU-like"/>
</dbReference>
<dbReference type="PANTHER" id="PTHR43584">
    <property type="entry name" value="NUCLEOTIDYL TRANSFERASE"/>
    <property type="match status" value="1"/>
</dbReference>
<dbReference type="InterPro" id="IPR001451">
    <property type="entry name" value="Hexapep"/>
</dbReference>
<dbReference type="Proteomes" id="UP001221566">
    <property type="component" value="Unassembled WGS sequence"/>
</dbReference>
<dbReference type="NCBIfam" id="TIGR01173">
    <property type="entry name" value="glmU"/>
    <property type="match status" value="1"/>
</dbReference>
<dbReference type="InterPro" id="IPR038009">
    <property type="entry name" value="GlmU_C_LbH"/>
</dbReference>
<feature type="binding site" evidence="18">
    <location>
        <position position="225"/>
    </location>
    <ligand>
        <name>Mg(2+)</name>
        <dbReference type="ChEBI" id="CHEBI:18420"/>
    </ligand>
</feature>
<evidence type="ECO:0000256" key="17">
    <source>
        <dbReference type="ARBA" id="ARBA00049628"/>
    </source>
</evidence>
<dbReference type="Gene3D" id="2.160.10.10">
    <property type="entry name" value="Hexapeptide repeat proteins"/>
    <property type="match status" value="1"/>
</dbReference>
<comment type="subunit">
    <text evidence="18">Homotrimer.</text>
</comment>
<evidence type="ECO:0000256" key="14">
    <source>
        <dbReference type="ARBA" id="ARBA00023316"/>
    </source>
</evidence>
<comment type="pathway">
    <text evidence="18">Nucleotide-sugar biosynthesis; UDP-N-acetyl-alpha-D-glucosamine biosynthesis; UDP-N-acetyl-alpha-D-glucosamine from N-acetyl-alpha-D-glucosamine 1-phosphate: step 1/1.</text>
</comment>
<protein>
    <recommendedName>
        <fullName evidence="18">Bifunctional protein GlmU</fullName>
    </recommendedName>
    <domain>
        <recommendedName>
            <fullName evidence="18">UDP-N-acetylglucosamine pyrophosphorylase</fullName>
            <ecNumber evidence="18">2.7.7.23</ecNumber>
        </recommendedName>
        <alternativeName>
            <fullName evidence="18">N-acetylglucosamine-1-phosphate uridyltransferase</fullName>
        </alternativeName>
    </domain>
    <domain>
        <recommendedName>
            <fullName evidence="18">Glucosamine-1-phosphate N-acetyltransferase</fullName>
            <ecNumber evidence="18">2.3.1.157</ecNumber>
        </recommendedName>
    </domain>
</protein>
<dbReference type="CDD" id="cd02540">
    <property type="entry name" value="GT2_GlmU_N_bac"/>
    <property type="match status" value="1"/>
</dbReference>
<comment type="cofactor">
    <cofactor evidence="18">
        <name>Mg(2+)</name>
        <dbReference type="ChEBI" id="CHEBI:18420"/>
    </cofactor>
    <text evidence="18">Binds 1 Mg(2+) ion per subunit.</text>
</comment>
<keyword evidence="6 18" id="KW-0548">Nucleotidyltransferase</keyword>
<evidence type="ECO:0000256" key="13">
    <source>
        <dbReference type="ARBA" id="ARBA00023315"/>
    </source>
</evidence>
<feature type="binding site" evidence="18">
    <location>
        <position position="349"/>
    </location>
    <ligand>
        <name>UDP-N-acetyl-alpha-D-glucosamine</name>
        <dbReference type="ChEBI" id="CHEBI:57705"/>
    </ligand>
</feature>
<dbReference type="InterPro" id="IPR056729">
    <property type="entry name" value="GMPPB_C"/>
</dbReference>
<dbReference type="InterPro" id="IPR025877">
    <property type="entry name" value="MobA-like_NTP_Trfase"/>
</dbReference>
<dbReference type="Gene3D" id="3.90.550.10">
    <property type="entry name" value="Spore Coat Polysaccharide Biosynthesis Protein SpsA, Chain A"/>
    <property type="match status" value="1"/>
</dbReference>
<evidence type="ECO:0000256" key="10">
    <source>
        <dbReference type="ARBA" id="ARBA00022960"/>
    </source>
</evidence>
<evidence type="ECO:0000256" key="16">
    <source>
        <dbReference type="ARBA" id="ARBA00048493"/>
    </source>
</evidence>
<comment type="similarity">
    <text evidence="3 18">In the N-terminal section; belongs to the N-acetylglucosamine-1-phosphate uridyltransferase family.</text>
</comment>
<comment type="subcellular location">
    <subcellularLocation>
        <location evidence="1 18">Cytoplasm</location>
    </subcellularLocation>
</comment>
<proteinExistence type="inferred from homology"/>
<reference evidence="21 22" key="1">
    <citation type="submission" date="2023-01" db="EMBL/GenBank/DDBJ databases">
        <title>Novel species of the genus Vogesella isolated from rivers.</title>
        <authorList>
            <person name="Lu H."/>
        </authorList>
    </citation>
    <scope>NUCLEOTIDE SEQUENCE [LARGE SCALE GENOMIC DNA]</scope>
    <source>
        <strain evidence="21 22">SH7W</strain>
    </source>
</reference>
<sequence>MDSLSVVILAAGKGKRMYSALPKVLHPIGGQPMLARVIATARQLQPAKIVVVYGHGGEQVREQIQDPDIAWALQAEQLGTGHALKMALPHLPKVGRTLVLYGDVPLTTLATLQQLLAVAEQGMALLVDVLPDASGYGRIVRNAAGEIVAIVEDKDCNPQQKAIREINTGMLVLPNERLDDWLGALKNGNAQGEYYLTDVIGLAVADGLAVPGVTVAASWEAAGVNNKWQLAELERQLQLNQARALLTAGVTLADPARIDVRGELQHGQDVSIDVGCVFEGQVSLGDNVQIGAYCVLKNVTVAAGSRIAPYSHLEDAVVGEGCRIGPYARLRPGARLAAHVHVGNFVEIKKATVGEGSKVNHLSYIGDADIGSKVNVGAGSVTCNYDGVNKYRTVIGDGVFVGSGTLMVAPVTLEEGATIGAGSVLTKTAPAGQLTVARAKQLTVPGWQRPQKLK</sequence>
<dbReference type="Pfam" id="PF25087">
    <property type="entry name" value="GMPPB_C"/>
    <property type="match status" value="1"/>
</dbReference>
<feature type="binding site" evidence="18">
    <location>
        <begin position="9"/>
        <end position="12"/>
    </location>
    <ligand>
        <name>UDP-N-acetyl-alpha-D-glucosamine</name>
        <dbReference type="ChEBI" id="CHEBI:57705"/>
    </ligand>
</feature>
<evidence type="ECO:0000256" key="3">
    <source>
        <dbReference type="ARBA" id="ARBA00007947"/>
    </source>
</evidence>
<keyword evidence="14 18" id="KW-0961">Cell wall biogenesis/degradation</keyword>
<feature type="binding site" evidence="18">
    <location>
        <position position="167"/>
    </location>
    <ligand>
        <name>UDP-N-acetyl-alpha-D-glucosamine</name>
        <dbReference type="ChEBI" id="CHEBI:57705"/>
    </ligand>
</feature>
<feature type="binding site" evidence="18">
    <location>
        <begin position="101"/>
        <end position="103"/>
    </location>
    <ligand>
        <name>UDP-N-acetyl-alpha-D-glucosamine</name>
        <dbReference type="ChEBI" id="CHEBI:57705"/>
    </ligand>
</feature>
<evidence type="ECO:0000256" key="8">
    <source>
        <dbReference type="ARBA" id="ARBA00022737"/>
    </source>
</evidence>
<feature type="binding site" evidence="18">
    <location>
        <position position="438"/>
    </location>
    <ligand>
        <name>acetyl-CoA</name>
        <dbReference type="ChEBI" id="CHEBI:57288"/>
    </ligand>
</feature>
<dbReference type="InterPro" id="IPR011004">
    <property type="entry name" value="Trimer_LpxA-like_sf"/>
</dbReference>
<evidence type="ECO:0000256" key="7">
    <source>
        <dbReference type="ARBA" id="ARBA00022723"/>
    </source>
</evidence>
<keyword evidence="5 18" id="KW-0808">Transferase</keyword>
<evidence type="ECO:0000256" key="9">
    <source>
        <dbReference type="ARBA" id="ARBA00022842"/>
    </source>
</evidence>
<dbReference type="SUPFAM" id="SSF51161">
    <property type="entry name" value="Trimeric LpxA-like enzymes"/>
    <property type="match status" value="1"/>
</dbReference>
<feature type="binding site" evidence="18">
    <location>
        <position position="74"/>
    </location>
    <ligand>
        <name>UDP-N-acetyl-alpha-D-glucosamine</name>
        <dbReference type="ChEBI" id="CHEBI:57705"/>
    </ligand>
</feature>
<feature type="binding site" evidence="18">
    <location>
        <begin position="79"/>
        <end position="80"/>
    </location>
    <ligand>
        <name>UDP-N-acetyl-alpha-D-glucosamine</name>
        <dbReference type="ChEBI" id="CHEBI:57705"/>
    </ligand>
</feature>
<dbReference type="EC" id="2.7.7.23" evidence="18"/>
<feature type="active site" description="Proton acceptor" evidence="18">
    <location>
        <position position="361"/>
    </location>
</feature>
<evidence type="ECO:0000259" key="19">
    <source>
        <dbReference type="Pfam" id="PF12804"/>
    </source>
</evidence>
<feature type="binding site" evidence="18">
    <location>
        <position position="403"/>
    </location>
    <ligand>
        <name>acetyl-CoA</name>
        <dbReference type="ChEBI" id="CHEBI:57288"/>
    </ligand>
</feature>
<dbReference type="GO" id="GO:0019134">
    <property type="term" value="F:glucosamine-1-phosphate N-acetyltransferase activity"/>
    <property type="evidence" value="ECO:0007669"/>
    <property type="project" value="UniProtKB-EC"/>
</dbReference>
<evidence type="ECO:0000256" key="11">
    <source>
        <dbReference type="ARBA" id="ARBA00022984"/>
    </source>
</evidence>
<comment type="similarity">
    <text evidence="2 18">In the C-terminal section; belongs to the transferase hexapeptide repeat family.</text>
</comment>
<evidence type="ECO:0000256" key="15">
    <source>
        <dbReference type="ARBA" id="ARBA00048247"/>
    </source>
</evidence>
<evidence type="ECO:0000256" key="1">
    <source>
        <dbReference type="ARBA" id="ARBA00004496"/>
    </source>
</evidence>
<keyword evidence="22" id="KW-1185">Reference proteome</keyword>
<feature type="binding site" evidence="18">
    <location>
        <position position="103"/>
    </location>
    <ligand>
        <name>Mg(2+)</name>
        <dbReference type="ChEBI" id="CHEBI:18420"/>
    </ligand>
</feature>
<evidence type="ECO:0000313" key="21">
    <source>
        <dbReference type="EMBL" id="MDC7691758.1"/>
    </source>
</evidence>
<feature type="region of interest" description="N-acetyltransferase" evidence="18">
    <location>
        <begin position="249"/>
        <end position="454"/>
    </location>
</feature>
<dbReference type="EC" id="2.3.1.157" evidence="18"/>
<feature type="binding site" evidence="18">
    <location>
        <position position="225"/>
    </location>
    <ligand>
        <name>UDP-N-acetyl-alpha-D-glucosamine</name>
        <dbReference type="ChEBI" id="CHEBI:57705"/>
    </ligand>
</feature>
<keyword evidence="9 18" id="KW-0460">Magnesium</keyword>
<feature type="region of interest" description="Pyrophosphorylase" evidence="18">
    <location>
        <begin position="1"/>
        <end position="227"/>
    </location>
</feature>
<evidence type="ECO:0000256" key="5">
    <source>
        <dbReference type="ARBA" id="ARBA00022679"/>
    </source>
</evidence>
<feature type="region of interest" description="Linker" evidence="18">
    <location>
        <begin position="228"/>
        <end position="248"/>
    </location>
</feature>
<feature type="binding site" evidence="18">
    <location>
        <position position="152"/>
    </location>
    <ligand>
        <name>UDP-N-acetyl-alpha-D-glucosamine</name>
        <dbReference type="ChEBI" id="CHEBI:57705"/>
    </ligand>
</feature>
<keyword evidence="12 18" id="KW-0511">Multifunctional enzyme</keyword>
<dbReference type="Pfam" id="PF00132">
    <property type="entry name" value="Hexapep"/>
    <property type="match status" value="1"/>
</dbReference>
<feature type="binding site" evidence="18">
    <location>
        <position position="364"/>
    </location>
    <ligand>
        <name>UDP-N-acetyl-alpha-D-glucosamine</name>
        <dbReference type="ChEBI" id="CHEBI:57705"/>
    </ligand>
</feature>
<dbReference type="InterPro" id="IPR005882">
    <property type="entry name" value="Bifunctional_GlmU"/>
</dbReference>
<evidence type="ECO:0000259" key="20">
    <source>
        <dbReference type="Pfam" id="PF25087"/>
    </source>
</evidence>
<dbReference type="HAMAP" id="MF_01631">
    <property type="entry name" value="GlmU"/>
    <property type="match status" value="1"/>
</dbReference>
<organism evidence="21 22">
    <name type="scientific">Vogesella indigofera</name>
    <name type="common">Pseudomonas indigofera</name>
    <dbReference type="NCBI Taxonomy" id="45465"/>
    <lineage>
        <taxon>Bacteria</taxon>
        <taxon>Pseudomonadati</taxon>
        <taxon>Pseudomonadota</taxon>
        <taxon>Betaproteobacteria</taxon>
        <taxon>Neisseriales</taxon>
        <taxon>Chromobacteriaceae</taxon>
        <taxon>Vogesella</taxon>
    </lineage>
</organism>
<comment type="function">
    <text evidence="17 18">Catalyzes the last two sequential reactions in the de novo biosynthetic pathway for UDP-N-acetylglucosamine (UDP-GlcNAc). The C-terminal domain catalyzes the transfer of acetyl group from acetyl coenzyme A to glucosamine-1-phosphate (GlcN-1-P) to produce N-acetylglucosamine-1-phosphate (GlcNAc-1-P), which is converted into UDP-GlcNAc by the transfer of uridine 5-monophosphate (from uridine 5-triphosphate), a reaction catalyzed by the N-terminal domain.</text>
</comment>
<evidence type="ECO:0000256" key="4">
    <source>
        <dbReference type="ARBA" id="ARBA00022490"/>
    </source>
</evidence>
<keyword evidence="7 18" id="KW-0479">Metal-binding</keyword>
<dbReference type="InterPro" id="IPR029044">
    <property type="entry name" value="Nucleotide-diphossugar_trans"/>
</dbReference>
<feature type="binding site" evidence="18">
    <location>
        <begin position="384"/>
        <end position="385"/>
    </location>
    <ligand>
        <name>acetyl-CoA</name>
        <dbReference type="ChEBI" id="CHEBI:57288"/>
    </ligand>
</feature>
<dbReference type="EMBL" id="JAQQKY010000008">
    <property type="protein sequence ID" value="MDC7691758.1"/>
    <property type="molecule type" value="Genomic_DNA"/>
</dbReference>
<comment type="pathway">
    <text evidence="18">Bacterial outer membrane biogenesis; LPS lipid A biosynthesis.</text>
</comment>
<keyword evidence="4 18" id="KW-0963">Cytoplasm</keyword>
<feature type="binding site" evidence="18">
    <location>
        <position position="137"/>
    </location>
    <ligand>
        <name>UDP-N-acetyl-alpha-D-glucosamine</name>
        <dbReference type="ChEBI" id="CHEBI:57705"/>
    </ligand>
</feature>
<comment type="catalytic activity">
    <reaction evidence="15 18">
        <text>alpha-D-glucosamine 1-phosphate + acetyl-CoA = N-acetyl-alpha-D-glucosamine 1-phosphate + CoA + H(+)</text>
        <dbReference type="Rhea" id="RHEA:13725"/>
        <dbReference type="ChEBI" id="CHEBI:15378"/>
        <dbReference type="ChEBI" id="CHEBI:57287"/>
        <dbReference type="ChEBI" id="CHEBI:57288"/>
        <dbReference type="ChEBI" id="CHEBI:57776"/>
        <dbReference type="ChEBI" id="CHEBI:58516"/>
        <dbReference type="EC" id="2.3.1.157"/>
    </reaction>
</comment>
<feature type="binding site" evidence="18">
    <location>
        <position position="375"/>
    </location>
    <ligand>
        <name>UDP-N-acetyl-alpha-D-glucosamine</name>
        <dbReference type="ChEBI" id="CHEBI:57705"/>
    </ligand>
</feature>
<feature type="binding site" evidence="18">
    <location>
        <position position="378"/>
    </location>
    <ligand>
        <name>acetyl-CoA</name>
        <dbReference type="ChEBI" id="CHEBI:57288"/>
    </ligand>
</feature>
<feature type="binding site" evidence="18">
    <location>
        <position position="421"/>
    </location>
    <ligand>
        <name>acetyl-CoA</name>
        <dbReference type="ChEBI" id="CHEBI:57288"/>
    </ligand>
</feature>
<accession>A0ABT5I6F2</accession>
<dbReference type="RefSeq" id="WP_272803648.1">
    <property type="nucleotide sequence ID" value="NZ_JAQQKY010000008.1"/>
</dbReference>
<evidence type="ECO:0000256" key="18">
    <source>
        <dbReference type="HAMAP-Rule" id="MF_01631"/>
    </source>
</evidence>
<evidence type="ECO:0000256" key="6">
    <source>
        <dbReference type="ARBA" id="ARBA00022695"/>
    </source>
</evidence>
<feature type="binding site" evidence="18">
    <location>
        <position position="23"/>
    </location>
    <ligand>
        <name>UDP-N-acetyl-alpha-D-glucosamine</name>
        <dbReference type="ChEBI" id="CHEBI:57705"/>
    </ligand>
</feature>
<evidence type="ECO:0000256" key="2">
    <source>
        <dbReference type="ARBA" id="ARBA00007707"/>
    </source>
</evidence>
<keyword evidence="10 18" id="KW-0133">Cell shape</keyword>
<keyword evidence="11 18" id="KW-0573">Peptidoglycan synthesis</keyword>
<gene>
    <name evidence="18 21" type="primary">glmU</name>
    <name evidence="21" type="ORF">PQU93_13340</name>
</gene>
<dbReference type="Pfam" id="PF12804">
    <property type="entry name" value="NTP_transf_3"/>
    <property type="match status" value="1"/>
</dbReference>
<dbReference type="GO" id="GO:0003977">
    <property type="term" value="F:UDP-N-acetylglucosamine diphosphorylase activity"/>
    <property type="evidence" value="ECO:0007669"/>
    <property type="project" value="UniProtKB-EC"/>
</dbReference>
<dbReference type="CDD" id="cd03353">
    <property type="entry name" value="LbH_GlmU_C"/>
    <property type="match status" value="1"/>
</dbReference>
<feature type="domain" description="Mannose-1-phosphate guanyltransferase C-terminal" evidence="20">
    <location>
        <begin position="267"/>
        <end position="342"/>
    </location>
</feature>
<evidence type="ECO:0000313" key="22">
    <source>
        <dbReference type="Proteomes" id="UP001221566"/>
    </source>
</evidence>
<evidence type="ECO:0000256" key="12">
    <source>
        <dbReference type="ARBA" id="ARBA00023268"/>
    </source>
</evidence>
<comment type="pathway">
    <text evidence="18">Nucleotide-sugar biosynthesis; UDP-N-acetyl-alpha-D-glucosamine biosynthesis; N-acetyl-alpha-D-glucosamine 1-phosphate from alpha-D-glucosamine 6-phosphate (route II): step 2/2.</text>
</comment>
<dbReference type="SUPFAM" id="SSF53448">
    <property type="entry name" value="Nucleotide-diphospho-sugar transferases"/>
    <property type="match status" value="1"/>
</dbReference>
<comment type="caution">
    <text evidence="21">The sequence shown here is derived from an EMBL/GenBank/DDBJ whole genome shotgun (WGS) entry which is preliminary data.</text>
</comment>